<proteinExistence type="predicted"/>
<name>A0A1Y2JZG3_BRAJP</name>
<reference evidence="1 2" key="1">
    <citation type="submission" date="2017-03" db="EMBL/GenBank/DDBJ databases">
        <title>Whole genome sequences of fourteen strains of Bradyrhizobium canariense and one strain of Bradyrhizobium japonicum isolated from Lupinus (Papilionoideae: Genisteae) species in Algeria.</title>
        <authorList>
            <person name="Crovadore J."/>
            <person name="Chekireb D."/>
            <person name="Brachmann A."/>
            <person name="Chablais R."/>
            <person name="Cochard B."/>
            <person name="Lefort F."/>
        </authorList>
    </citation>
    <scope>NUCLEOTIDE SEQUENCE [LARGE SCALE GENOMIC DNA]</scope>
    <source>
        <strain evidence="1 2">UBMA197</strain>
    </source>
</reference>
<dbReference type="RefSeq" id="WP_085398147.1">
    <property type="nucleotide sequence ID" value="NZ_NAFL01000117.1"/>
</dbReference>
<sequence length="186" mass="21397">MNWSGRLDPHLRRHEAVEAAFLDQFRRTGNFKYVLSAPIEKEDRTHFCIVYGTRSGHGLEAYRGVEYSALKSHEIVRAIAKKDRTERRTGQGVLLGPDVMLGSRILETQVADEREKAIAWLEQKILGGYVGNFKELWSVLLEKHVLRIADVKDLCVDLAMRKQIADTWSTQRKRKLQDSHIIRSPS</sequence>
<protein>
    <submittedName>
        <fullName evidence="1">Uncharacterized protein</fullName>
    </submittedName>
</protein>
<dbReference type="Proteomes" id="UP000193335">
    <property type="component" value="Unassembled WGS sequence"/>
</dbReference>
<gene>
    <name evidence="1" type="ORF">BSZ19_00640</name>
</gene>
<comment type="caution">
    <text evidence="1">The sequence shown here is derived from an EMBL/GenBank/DDBJ whole genome shotgun (WGS) entry which is preliminary data.</text>
</comment>
<dbReference type="AlphaFoldDB" id="A0A1Y2JZG3"/>
<evidence type="ECO:0000313" key="1">
    <source>
        <dbReference type="EMBL" id="OSJ37158.1"/>
    </source>
</evidence>
<organism evidence="1 2">
    <name type="scientific">Bradyrhizobium japonicum</name>
    <dbReference type="NCBI Taxonomy" id="375"/>
    <lineage>
        <taxon>Bacteria</taxon>
        <taxon>Pseudomonadati</taxon>
        <taxon>Pseudomonadota</taxon>
        <taxon>Alphaproteobacteria</taxon>
        <taxon>Hyphomicrobiales</taxon>
        <taxon>Nitrobacteraceae</taxon>
        <taxon>Bradyrhizobium</taxon>
    </lineage>
</organism>
<dbReference type="EMBL" id="NAFL01000117">
    <property type="protein sequence ID" value="OSJ37158.1"/>
    <property type="molecule type" value="Genomic_DNA"/>
</dbReference>
<evidence type="ECO:0000313" key="2">
    <source>
        <dbReference type="Proteomes" id="UP000193335"/>
    </source>
</evidence>
<accession>A0A1Y2JZG3</accession>